<name>A0ABR4GZ88_9EURO</name>
<evidence type="ECO:0000259" key="4">
    <source>
        <dbReference type="Pfam" id="PF01494"/>
    </source>
</evidence>
<protein>
    <recommendedName>
        <fullName evidence="4">FAD-binding domain-containing protein</fullName>
    </recommendedName>
</protein>
<keyword evidence="6" id="KW-1185">Reference proteome</keyword>
<keyword evidence="3" id="KW-0560">Oxidoreductase</keyword>
<sequence length="453" mass="49987">MASPSHPLNVAVIGGGFAGLSLLIGLQKYSHINAHVYESGSKFSELGAGAVLGPNSQRAMKLIDPRIHEGFERRAAFDPEDADENGRYPWVTVSKGEEPDLGAKVVDYKHEIRGSTIHRAHFLEELVQLVEPHRAHFGQRLVRIQENGDDAPVTLYFRDGTTATADLVVGADGIHSVTRKHLLGEHPAASAFFTGAIIHRATVPLAAAEAKLGDVRNNFGIQCGKDGLVFGFPMAERSLYYLGITTFNNDPVPEDKWVLPVDVAKLRRTFANYGDYVRKQVALVPDDGSAMGWSIWEMPPAPTYYRGRVVLMGDAAHASTPFQGAGAGQAIEDALVLERLLGKYLDTTQETIYRFSLSETIQLVFQAYDTVRRFRTQKVVTTSAEAGRVLSGNEPGATMEAADIRERRKDRLNWIWNCDQQQQVKDAFQIFEEAQIAAARREVGRGSKRASRL</sequence>
<keyword evidence="1" id="KW-0285">Flavoprotein</keyword>
<dbReference type="InterPro" id="IPR051104">
    <property type="entry name" value="FAD_monoxygenase"/>
</dbReference>
<feature type="domain" description="FAD-binding" evidence="4">
    <location>
        <begin position="9"/>
        <end position="346"/>
    </location>
</feature>
<dbReference type="Proteomes" id="UP001610334">
    <property type="component" value="Unassembled WGS sequence"/>
</dbReference>
<dbReference type="InterPro" id="IPR002938">
    <property type="entry name" value="FAD-bd"/>
</dbReference>
<dbReference type="PANTHER" id="PTHR46720">
    <property type="entry name" value="HYDROXYLASE, PUTATIVE (AFU_ORTHOLOGUE AFUA_3G01460)-RELATED"/>
    <property type="match status" value="1"/>
</dbReference>
<evidence type="ECO:0000256" key="1">
    <source>
        <dbReference type="ARBA" id="ARBA00022630"/>
    </source>
</evidence>
<evidence type="ECO:0000256" key="3">
    <source>
        <dbReference type="ARBA" id="ARBA00023002"/>
    </source>
</evidence>
<reference evidence="5 6" key="1">
    <citation type="submission" date="2024-07" db="EMBL/GenBank/DDBJ databases">
        <title>Section-level genome sequencing and comparative genomics of Aspergillus sections Usti and Cavernicolus.</title>
        <authorList>
            <consortium name="Lawrence Berkeley National Laboratory"/>
            <person name="Nybo J.L."/>
            <person name="Vesth T.C."/>
            <person name="Theobald S."/>
            <person name="Frisvad J.C."/>
            <person name="Larsen T.O."/>
            <person name="Kjaerboelling I."/>
            <person name="Rothschild-Mancinelli K."/>
            <person name="Lyhne E.K."/>
            <person name="Kogle M.E."/>
            <person name="Barry K."/>
            <person name="Clum A."/>
            <person name="Na H."/>
            <person name="Ledsgaard L."/>
            <person name="Lin J."/>
            <person name="Lipzen A."/>
            <person name="Kuo A."/>
            <person name="Riley R."/>
            <person name="Mondo S."/>
            <person name="Labutti K."/>
            <person name="Haridas S."/>
            <person name="Pangalinan J."/>
            <person name="Salamov A.A."/>
            <person name="Simmons B.A."/>
            <person name="Magnuson J.K."/>
            <person name="Chen J."/>
            <person name="Drula E."/>
            <person name="Henrissat B."/>
            <person name="Wiebenga A."/>
            <person name="Lubbers R.J."/>
            <person name="Gomes A.C."/>
            <person name="Makela M.R."/>
            <person name="Stajich J."/>
            <person name="Grigoriev I.V."/>
            <person name="Mortensen U.H."/>
            <person name="De Vries R.P."/>
            <person name="Baker S.E."/>
            <person name="Andersen M.R."/>
        </authorList>
    </citation>
    <scope>NUCLEOTIDE SEQUENCE [LARGE SCALE GENOMIC DNA]</scope>
    <source>
        <strain evidence="5 6">CBS 588.65</strain>
    </source>
</reference>
<proteinExistence type="predicted"/>
<dbReference type="PRINTS" id="PR00420">
    <property type="entry name" value="RNGMNOXGNASE"/>
</dbReference>
<dbReference type="InterPro" id="IPR036188">
    <property type="entry name" value="FAD/NAD-bd_sf"/>
</dbReference>
<organism evidence="5 6">
    <name type="scientific">Aspergillus granulosus</name>
    <dbReference type="NCBI Taxonomy" id="176169"/>
    <lineage>
        <taxon>Eukaryota</taxon>
        <taxon>Fungi</taxon>
        <taxon>Dikarya</taxon>
        <taxon>Ascomycota</taxon>
        <taxon>Pezizomycotina</taxon>
        <taxon>Eurotiomycetes</taxon>
        <taxon>Eurotiomycetidae</taxon>
        <taxon>Eurotiales</taxon>
        <taxon>Aspergillaceae</taxon>
        <taxon>Aspergillus</taxon>
        <taxon>Aspergillus subgen. Nidulantes</taxon>
    </lineage>
</organism>
<dbReference type="Pfam" id="PF01494">
    <property type="entry name" value="FAD_binding_3"/>
    <property type="match status" value="1"/>
</dbReference>
<evidence type="ECO:0000313" key="5">
    <source>
        <dbReference type="EMBL" id="KAL2808474.1"/>
    </source>
</evidence>
<evidence type="ECO:0000256" key="2">
    <source>
        <dbReference type="ARBA" id="ARBA00022827"/>
    </source>
</evidence>
<evidence type="ECO:0000313" key="6">
    <source>
        <dbReference type="Proteomes" id="UP001610334"/>
    </source>
</evidence>
<dbReference type="EMBL" id="JBFXLT010000111">
    <property type="protein sequence ID" value="KAL2808474.1"/>
    <property type="molecule type" value="Genomic_DNA"/>
</dbReference>
<dbReference type="PANTHER" id="PTHR46720:SF3">
    <property type="entry name" value="FAD-BINDING DOMAIN-CONTAINING PROTEIN-RELATED"/>
    <property type="match status" value="1"/>
</dbReference>
<keyword evidence="2" id="KW-0274">FAD</keyword>
<dbReference type="SUPFAM" id="SSF51905">
    <property type="entry name" value="FAD/NAD(P)-binding domain"/>
    <property type="match status" value="1"/>
</dbReference>
<dbReference type="Gene3D" id="3.50.50.60">
    <property type="entry name" value="FAD/NAD(P)-binding domain"/>
    <property type="match status" value="1"/>
</dbReference>
<accession>A0ABR4GZ88</accession>
<comment type="caution">
    <text evidence="5">The sequence shown here is derived from an EMBL/GenBank/DDBJ whole genome shotgun (WGS) entry which is preliminary data.</text>
</comment>
<gene>
    <name evidence="5" type="ORF">BJX63DRAFT_436069</name>
</gene>